<organism evidence="1 2">
    <name type="scientific">Caenorhabditis tropicalis</name>
    <dbReference type="NCBI Taxonomy" id="1561998"/>
    <lineage>
        <taxon>Eukaryota</taxon>
        <taxon>Metazoa</taxon>
        <taxon>Ecdysozoa</taxon>
        <taxon>Nematoda</taxon>
        <taxon>Chromadorea</taxon>
        <taxon>Rhabditida</taxon>
        <taxon>Rhabditina</taxon>
        <taxon>Rhabditomorpha</taxon>
        <taxon>Rhabditoidea</taxon>
        <taxon>Rhabditidae</taxon>
        <taxon>Peloderinae</taxon>
        <taxon>Caenorhabditis</taxon>
    </lineage>
</organism>
<dbReference type="Proteomes" id="UP000095282">
    <property type="component" value="Unplaced"/>
</dbReference>
<sequence length="67" mass="8440">MNHFDELLAFRLLLKRARVTNKQKEENKRKWLTRLERIYGKEERKKKFRDFETGIQQFQKSIRGFFY</sequence>
<evidence type="ECO:0000313" key="2">
    <source>
        <dbReference type="WBParaSite" id="Csp11.Scaffold630.g20493.t1"/>
    </source>
</evidence>
<keyword evidence="1" id="KW-1185">Reference proteome</keyword>
<name>A0A1I7UY35_9PELO</name>
<evidence type="ECO:0000313" key="1">
    <source>
        <dbReference type="Proteomes" id="UP000095282"/>
    </source>
</evidence>
<reference evidence="2" key="1">
    <citation type="submission" date="2016-11" db="UniProtKB">
        <authorList>
            <consortium name="WormBaseParasite"/>
        </authorList>
    </citation>
    <scope>IDENTIFICATION</scope>
</reference>
<protein>
    <submittedName>
        <fullName evidence="2">DUF148 domain-containing protein</fullName>
    </submittedName>
</protein>
<dbReference type="WBParaSite" id="Csp11.Scaffold630.g20493.t1">
    <property type="protein sequence ID" value="Csp11.Scaffold630.g20493.t1"/>
    <property type="gene ID" value="Csp11.Scaffold630.g20493"/>
</dbReference>
<proteinExistence type="predicted"/>
<accession>A0A1I7UY35</accession>
<dbReference type="AlphaFoldDB" id="A0A1I7UY35"/>